<comment type="function">
    <text evidence="6">One of the primary rRNA binding proteins, it binds directly to 16S rRNA where it nucleates assembly of the head domain of the 30S subunit. Is located at the subunit interface close to the decoding center, probably blocks exit of the E-site tRNA.</text>
</comment>
<evidence type="ECO:0000313" key="8">
    <source>
        <dbReference type="EMBL" id="KKS43361.1"/>
    </source>
</evidence>
<dbReference type="Gene3D" id="1.10.455.10">
    <property type="entry name" value="Ribosomal protein S7 domain"/>
    <property type="match status" value="1"/>
</dbReference>
<comment type="caution">
    <text evidence="8">The sequence shown here is derived from an EMBL/GenBank/DDBJ whole genome shotgun (WGS) entry which is preliminary data.</text>
</comment>
<evidence type="ECO:0000256" key="5">
    <source>
        <dbReference type="ARBA" id="ARBA00023274"/>
    </source>
</evidence>
<comment type="subunit">
    <text evidence="6">Part of the 30S ribosomal subunit. Contacts proteins S9 and S11.</text>
</comment>
<keyword evidence="5 6" id="KW-0687">Ribonucleoprotein</keyword>
<dbReference type="PANTHER" id="PTHR11205">
    <property type="entry name" value="RIBOSOMAL PROTEIN S7"/>
    <property type="match status" value="1"/>
</dbReference>
<dbReference type="Pfam" id="PF00177">
    <property type="entry name" value="Ribosomal_S7"/>
    <property type="match status" value="1"/>
</dbReference>
<dbReference type="AlphaFoldDB" id="A0A0G1BAJ6"/>
<dbReference type="EMBL" id="LCDA01000001">
    <property type="protein sequence ID" value="KKS43361.1"/>
    <property type="molecule type" value="Genomic_DNA"/>
</dbReference>
<dbReference type="FunFam" id="1.10.455.10:FF:000001">
    <property type="entry name" value="30S ribosomal protein S7"/>
    <property type="match status" value="1"/>
</dbReference>
<dbReference type="InterPro" id="IPR000235">
    <property type="entry name" value="Ribosomal_uS7"/>
</dbReference>
<keyword evidence="2 6" id="KW-0699">rRNA-binding</keyword>
<evidence type="ECO:0000259" key="7">
    <source>
        <dbReference type="Pfam" id="PF00177"/>
    </source>
</evidence>
<dbReference type="GO" id="GO:0000049">
    <property type="term" value="F:tRNA binding"/>
    <property type="evidence" value="ECO:0007669"/>
    <property type="project" value="UniProtKB-UniRule"/>
</dbReference>
<evidence type="ECO:0000256" key="3">
    <source>
        <dbReference type="ARBA" id="ARBA00022884"/>
    </source>
</evidence>
<evidence type="ECO:0000256" key="1">
    <source>
        <dbReference type="ARBA" id="ARBA00007151"/>
    </source>
</evidence>
<evidence type="ECO:0000256" key="4">
    <source>
        <dbReference type="ARBA" id="ARBA00022980"/>
    </source>
</evidence>
<comment type="similarity">
    <text evidence="1 6">Belongs to the universal ribosomal protein uS7 family.</text>
</comment>
<dbReference type="GO" id="GO:0019843">
    <property type="term" value="F:rRNA binding"/>
    <property type="evidence" value="ECO:0007669"/>
    <property type="project" value="UniProtKB-UniRule"/>
</dbReference>
<dbReference type="CDD" id="cd14869">
    <property type="entry name" value="uS7_Bacteria"/>
    <property type="match status" value="1"/>
</dbReference>
<sequence length="158" mass="17627">MRSKKTHAKKIQLDPIYGSELVSKIINGCMLEGKKSIAAKQIYTAIDLIAQQSGKNGLEYLTEAMENVKPTIEVRSRRVGGASYQVPTPIRPERRDSLAIRWVLNAAKARSNNPTRTLADKLAAEIMEAHENTGAAIKKKLDTHKMAEANKAFAHFRW</sequence>
<gene>
    <name evidence="6" type="primary">rpsG</name>
    <name evidence="8" type="ORF">UV06_C0001G0095</name>
</gene>
<reference evidence="8 9" key="1">
    <citation type="journal article" date="2015" name="Nature">
        <title>rRNA introns, odd ribosomes, and small enigmatic genomes across a large radiation of phyla.</title>
        <authorList>
            <person name="Brown C.T."/>
            <person name="Hug L.A."/>
            <person name="Thomas B.C."/>
            <person name="Sharon I."/>
            <person name="Castelle C.J."/>
            <person name="Singh A."/>
            <person name="Wilkins M.J."/>
            <person name="Williams K.H."/>
            <person name="Banfield J.F."/>
        </authorList>
    </citation>
    <scope>NUCLEOTIDE SEQUENCE [LARGE SCALE GENOMIC DNA]</scope>
</reference>
<feature type="domain" description="Small ribosomal subunit protein uS7" evidence="7">
    <location>
        <begin position="2"/>
        <end position="151"/>
    </location>
</feature>
<dbReference type="InterPro" id="IPR005717">
    <property type="entry name" value="Ribosomal_uS7_bac/org-type"/>
</dbReference>
<protein>
    <recommendedName>
        <fullName evidence="6">Small ribosomal subunit protein uS7</fullName>
    </recommendedName>
</protein>
<keyword evidence="3 6" id="KW-0694">RNA-binding</keyword>
<dbReference type="PATRIC" id="fig|1618378.3.peg.98"/>
<keyword evidence="4 6" id="KW-0689">Ribosomal protein</keyword>
<dbReference type="NCBIfam" id="TIGR01029">
    <property type="entry name" value="rpsG_bact"/>
    <property type="match status" value="1"/>
</dbReference>
<dbReference type="InterPro" id="IPR036823">
    <property type="entry name" value="Ribosomal_uS7_dom_sf"/>
</dbReference>
<accession>A0A0G1BAJ6</accession>
<evidence type="ECO:0000313" key="9">
    <source>
        <dbReference type="Proteomes" id="UP000033854"/>
    </source>
</evidence>
<dbReference type="GO" id="GO:0015935">
    <property type="term" value="C:small ribosomal subunit"/>
    <property type="evidence" value="ECO:0007669"/>
    <property type="project" value="InterPro"/>
</dbReference>
<dbReference type="GO" id="GO:0003735">
    <property type="term" value="F:structural constituent of ribosome"/>
    <property type="evidence" value="ECO:0007669"/>
    <property type="project" value="InterPro"/>
</dbReference>
<dbReference type="PIRSF" id="PIRSF002122">
    <property type="entry name" value="RPS7p_RPS7a_RPS5e_RPS7o"/>
    <property type="match status" value="1"/>
</dbReference>
<dbReference type="GO" id="GO:0006412">
    <property type="term" value="P:translation"/>
    <property type="evidence" value="ECO:0007669"/>
    <property type="project" value="UniProtKB-UniRule"/>
</dbReference>
<dbReference type="Proteomes" id="UP000033854">
    <property type="component" value="Unassembled WGS sequence"/>
</dbReference>
<dbReference type="InterPro" id="IPR023798">
    <property type="entry name" value="Ribosomal_uS7_dom"/>
</dbReference>
<evidence type="ECO:0000256" key="2">
    <source>
        <dbReference type="ARBA" id="ARBA00022730"/>
    </source>
</evidence>
<proteinExistence type="inferred from homology"/>
<name>A0A0G1BAJ6_9BACT</name>
<keyword evidence="6" id="KW-0820">tRNA-binding</keyword>
<organism evidence="8 9">
    <name type="scientific">Candidatus Collierbacteria bacterium GW2011_GWA2_42_17</name>
    <dbReference type="NCBI Taxonomy" id="1618378"/>
    <lineage>
        <taxon>Bacteria</taxon>
        <taxon>Candidatus Collieribacteriota</taxon>
    </lineage>
</organism>
<dbReference type="HAMAP" id="MF_00480_B">
    <property type="entry name" value="Ribosomal_uS7_B"/>
    <property type="match status" value="1"/>
</dbReference>
<dbReference type="SUPFAM" id="SSF47973">
    <property type="entry name" value="Ribosomal protein S7"/>
    <property type="match status" value="1"/>
</dbReference>
<evidence type="ECO:0000256" key="6">
    <source>
        <dbReference type="HAMAP-Rule" id="MF_00480"/>
    </source>
</evidence>